<protein>
    <recommendedName>
        <fullName evidence="3">DUF4832 domain-containing protein</fullName>
    </recommendedName>
</protein>
<dbReference type="EMBL" id="JBHTAA010000001">
    <property type="protein sequence ID" value="MFC7202816.1"/>
    <property type="molecule type" value="Genomic_DNA"/>
</dbReference>
<dbReference type="Proteomes" id="UP001596481">
    <property type="component" value="Unassembled WGS sequence"/>
</dbReference>
<organism evidence="1 2">
    <name type="scientific">Haloferax namakaokahaiae</name>
    <dbReference type="NCBI Taxonomy" id="1748331"/>
    <lineage>
        <taxon>Archaea</taxon>
        <taxon>Methanobacteriati</taxon>
        <taxon>Methanobacteriota</taxon>
        <taxon>Stenosarchaea group</taxon>
        <taxon>Halobacteria</taxon>
        <taxon>Halobacteriales</taxon>
        <taxon>Haloferacaceae</taxon>
        <taxon>Haloferax</taxon>
    </lineage>
</organism>
<accession>A0ABD5ZC93</accession>
<dbReference type="RefSeq" id="WP_390222105.1">
    <property type="nucleotide sequence ID" value="NZ_JBHTAA010000001.1"/>
</dbReference>
<evidence type="ECO:0000313" key="1">
    <source>
        <dbReference type="EMBL" id="MFC7202816.1"/>
    </source>
</evidence>
<keyword evidence="2" id="KW-1185">Reference proteome</keyword>
<proteinExistence type="predicted"/>
<sequence>MKIRGFDVSDTQVYPDRGEELELSIKLRNTYDEEKVAFVIPYMDGETNYSYYERMYLNPETMGGNAVVLSPHEETWEDFRWVPPLKLKPGIYNIKLNVCEDNHVGFWNTYDSWMISNAIAAGLDVDPGCYGAVKDYQSEIRSSGGPGQPPVAGPMAIPGLISLIYSQSQVASQCSD</sequence>
<evidence type="ECO:0008006" key="3">
    <source>
        <dbReference type="Google" id="ProtNLM"/>
    </source>
</evidence>
<comment type="caution">
    <text evidence="1">The sequence shown here is derived from an EMBL/GenBank/DDBJ whole genome shotgun (WGS) entry which is preliminary data.</text>
</comment>
<gene>
    <name evidence="1" type="ORF">ACFQJC_04765</name>
</gene>
<dbReference type="AlphaFoldDB" id="A0ABD5ZC93"/>
<reference evidence="1 2" key="1">
    <citation type="journal article" date="2019" name="Int. J. Syst. Evol. Microbiol.">
        <title>The Global Catalogue of Microorganisms (GCM) 10K type strain sequencing project: providing services to taxonomists for standard genome sequencing and annotation.</title>
        <authorList>
            <consortium name="The Broad Institute Genomics Platform"/>
            <consortium name="The Broad Institute Genome Sequencing Center for Infectious Disease"/>
            <person name="Wu L."/>
            <person name="Ma J."/>
        </authorList>
    </citation>
    <scope>NUCLEOTIDE SEQUENCE [LARGE SCALE GENOMIC DNA]</scope>
    <source>
        <strain evidence="1 2">DSM 29988</strain>
    </source>
</reference>
<evidence type="ECO:0000313" key="2">
    <source>
        <dbReference type="Proteomes" id="UP001596481"/>
    </source>
</evidence>
<name>A0ABD5ZC93_9EURY</name>